<dbReference type="Gene3D" id="1.20.1070.10">
    <property type="entry name" value="Rhodopsin 7-helix transmembrane proteins"/>
    <property type="match status" value="1"/>
</dbReference>
<dbReference type="PANTHER" id="PTHR24249">
    <property type="entry name" value="HISTAMINE RECEPTOR-RELATED G-PROTEIN COUPLED RECEPTOR"/>
    <property type="match status" value="1"/>
</dbReference>
<evidence type="ECO:0000256" key="3">
    <source>
        <dbReference type="ARBA" id="ARBA00022692"/>
    </source>
</evidence>
<keyword evidence="4 10" id="KW-1133">Transmembrane helix</keyword>
<feature type="transmembrane region" description="Helical" evidence="10">
    <location>
        <begin position="242"/>
        <end position="265"/>
    </location>
</feature>
<dbReference type="Pfam" id="PF00001">
    <property type="entry name" value="7tm_1"/>
    <property type="match status" value="1"/>
</dbReference>
<feature type="transmembrane region" description="Helical" evidence="10">
    <location>
        <begin position="58"/>
        <end position="83"/>
    </location>
</feature>
<dbReference type="OMA" id="YWNIVIY"/>
<keyword evidence="8 9" id="KW-0807">Transducer</keyword>
<evidence type="ECO:0000313" key="12">
    <source>
        <dbReference type="EnsemblMetazoa" id="XP_038052455.1"/>
    </source>
</evidence>
<dbReference type="GO" id="GO:0004930">
    <property type="term" value="F:G protein-coupled receptor activity"/>
    <property type="evidence" value="ECO:0007669"/>
    <property type="project" value="UniProtKB-KW"/>
</dbReference>
<dbReference type="InterPro" id="IPR000276">
    <property type="entry name" value="GPCR_Rhodpsn"/>
</dbReference>
<dbReference type="InterPro" id="IPR017452">
    <property type="entry name" value="GPCR_Rhodpsn_7TM"/>
</dbReference>
<reference evidence="12" key="1">
    <citation type="submission" date="2022-11" db="UniProtKB">
        <authorList>
            <consortium name="EnsemblMetazoa"/>
        </authorList>
    </citation>
    <scope>IDENTIFICATION</scope>
</reference>
<comment type="similarity">
    <text evidence="9">Belongs to the G-protein coupled receptor 1 family.</text>
</comment>
<feature type="transmembrane region" description="Helical" evidence="10">
    <location>
        <begin position="277"/>
        <end position="295"/>
    </location>
</feature>
<dbReference type="CDD" id="cd00637">
    <property type="entry name" value="7tm_classA_rhodopsin-like"/>
    <property type="match status" value="1"/>
</dbReference>
<dbReference type="PROSITE" id="PS50262">
    <property type="entry name" value="G_PROTEIN_RECEP_F1_2"/>
    <property type="match status" value="1"/>
</dbReference>
<evidence type="ECO:0000256" key="2">
    <source>
        <dbReference type="ARBA" id="ARBA00022475"/>
    </source>
</evidence>
<evidence type="ECO:0000256" key="1">
    <source>
        <dbReference type="ARBA" id="ARBA00004651"/>
    </source>
</evidence>
<organism evidence="12 13">
    <name type="scientific">Patiria miniata</name>
    <name type="common">Bat star</name>
    <name type="synonym">Asterina miniata</name>
    <dbReference type="NCBI Taxonomy" id="46514"/>
    <lineage>
        <taxon>Eukaryota</taxon>
        <taxon>Metazoa</taxon>
        <taxon>Echinodermata</taxon>
        <taxon>Eleutherozoa</taxon>
        <taxon>Asterozoa</taxon>
        <taxon>Asteroidea</taxon>
        <taxon>Valvatacea</taxon>
        <taxon>Valvatida</taxon>
        <taxon>Asterinidae</taxon>
        <taxon>Patiria</taxon>
    </lineage>
</organism>
<evidence type="ECO:0000256" key="6">
    <source>
        <dbReference type="ARBA" id="ARBA00023136"/>
    </source>
</evidence>
<evidence type="ECO:0000256" key="10">
    <source>
        <dbReference type="SAM" id="Phobius"/>
    </source>
</evidence>
<feature type="domain" description="G-protein coupled receptors family 1 profile" evidence="11">
    <location>
        <begin position="38"/>
        <end position="293"/>
    </location>
</feature>
<feature type="transmembrane region" description="Helical" evidence="10">
    <location>
        <begin position="185"/>
        <end position="206"/>
    </location>
</feature>
<keyword evidence="7 9" id="KW-0675">Receptor</keyword>
<dbReference type="Proteomes" id="UP000887568">
    <property type="component" value="Unplaced"/>
</dbReference>
<evidence type="ECO:0000313" key="13">
    <source>
        <dbReference type="Proteomes" id="UP000887568"/>
    </source>
</evidence>
<dbReference type="InterPro" id="IPR050569">
    <property type="entry name" value="TAAR"/>
</dbReference>
<dbReference type="PROSITE" id="PS00237">
    <property type="entry name" value="G_PROTEIN_RECEP_F1_1"/>
    <property type="match status" value="1"/>
</dbReference>
<evidence type="ECO:0000256" key="8">
    <source>
        <dbReference type="ARBA" id="ARBA00023224"/>
    </source>
</evidence>
<dbReference type="PRINTS" id="PR00237">
    <property type="entry name" value="GPCRRHODOPSN"/>
</dbReference>
<evidence type="ECO:0000256" key="7">
    <source>
        <dbReference type="ARBA" id="ARBA00023170"/>
    </source>
</evidence>
<dbReference type="AlphaFoldDB" id="A0A913ZMX1"/>
<feature type="transmembrane region" description="Helical" evidence="10">
    <location>
        <begin position="95"/>
        <end position="116"/>
    </location>
</feature>
<dbReference type="GeneID" id="119725167"/>
<evidence type="ECO:0000256" key="5">
    <source>
        <dbReference type="ARBA" id="ARBA00023040"/>
    </source>
</evidence>
<dbReference type="GO" id="GO:0005886">
    <property type="term" value="C:plasma membrane"/>
    <property type="evidence" value="ECO:0007669"/>
    <property type="project" value="UniProtKB-SubCell"/>
</dbReference>
<protein>
    <recommendedName>
        <fullName evidence="11">G-protein coupled receptors family 1 profile domain-containing protein</fullName>
    </recommendedName>
</protein>
<sequence length="346" mass="38999">METVLDTTNGTDVFLREDWVVVVQTMVLTVTTVFVIVGNILCFLVLLKSEDTNEVTRLCMLFLTATDTGIGFLICIPVTGATAADRWPYGDTFCMVVAVGTILLSLSSIFVVVVNVERFIAIVWPLRSVTYVTIPRVRVVLCSVWVLGAAFAAVYCFLPNRSAVYHPHFHTCFVDPDDPNEQDSIGVMAAWVFGIVPFLITLLLYARLYQIARRHARQINVLEGAQNRHVIKKSDLKTATTFFIITAVLALSWIPFAVVICYEGVTRQTSHPAAPFISEILLLSNSYWNIVIYSIRNVKFRRSGIRLVQNCFRRGRDGRSRNNEIEASRIIESPTFKQNVMLTRHL</sequence>
<keyword evidence="2" id="KW-1003">Cell membrane</keyword>
<keyword evidence="6 10" id="KW-0472">Membrane</keyword>
<evidence type="ECO:0000256" key="9">
    <source>
        <dbReference type="RuleBase" id="RU000688"/>
    </source>
</evidence>
<feature type="transmembrane region" description="Helical" evidence="10">
    <location>
        <begin position="137"/>
        <end position="158"/>
    </location>
</feature>
<dbReference type="RefSeq" id="XP_038052455.1">
    <property type="nucleotide sequence ID" value="XM_038196527.1"/>
</dbReference>
<feature type="transmembrane region" description="Helical" evidence="10">
    <location>
        <begin position="20"/>
        <end position="46"/>
    </location>
</feature>
<proteinExistence type="inferred from homology"/>
<keyword evidence="3 9" id="KW-0812">Transmembrane</keyword>
<evidence type="ECO:0000256" key="4">
    <source>
        <dbReference type="ARBA" id="ARBA00022989"/>
    </source>
</evidence>
<dbReference type="SUPFAM" id="SSF81321">
    <property type="entry name" value="Family A G protein-coupled receptor-like"/>
    <property type="match status" value="1"/>
</dbReference>
<dbReference type="PANTHER" id="PTHR24249:SF424">
    <property type="entry name" value="G-PROTEIN COUPLED RECEPTORS FAMILY 1 PROFILE DOMAIN-CONTAINING PROTEIN"/>
    <property type="match status" value="1"/>
</dbReference>
<keyword evidence="5 9" id="KW-0297">G-protein coupled receptor</keyword>
<keyword evidence="13" id="KW-1185">Reference proteome</keyword>
<accession>A0A913ZMX1</accession>
<dbReference type="EnsemblMetazoa" id="XM_038196527.1">
    <property type="protein sequence ID" value="XP_038052455.1"/>
    <property type="gene ID" value="LOC119725167"/>
</dbReference>
<dbReference type="OrthoDB" id="6376512at2759"/>
<name>A0A913ZMX1_PATMI</name>
<evidence type="ECO:0000259" key="11">
    <source>
        <dbReference type="PROSITE" id="PS50262"/>
    </source>
</evidence>
<comment type="subcellular location">
    <subcellularLocation>
        <location evidence="1">Cell membrane</location>
        <topology evidence="1">Multi-pass membrane protein</topology>
    </subcellularLocation>
</comment>